<dbReference type="OrthoDB" id="1921208at2759"/>
<dbReference type="Proteomes" id="UP000077266">
    <property type="component" value="Unassembled WGS sequence"/>
</dbReference>
<keyword evidence="1" id="KW-0812">Transmembrane</keyword>
<evidence type="ECO:0000313" key="3">
    <source>
        <dbReference type="Proteomes" id="UP000077266"/>
    </source>
</evidence>
<name>A0A165DXM6_EXIGL</name>
<dbReference type="Gene3D" id="2.60.40.420">
    <property type="entry name" value="Cupredoxins - blue copper proteins"/>
    <property type="match status" value="1"/>
</dbReference>
<proteinExistence type="predicted"/>
<dbReference type="AlphaFoldDB" id="A0A165DXM6"/>
<keyword evidence="1" id="KW-1133">Transmembrane helix</keyword>
<organism evidence="2 3">
    <name type="scientific">Exidia glandulosa HHB12029</name>
    <dbReference type="NCBI Taxonomy" id="1314781"/>
    <lineage>
        <taxon>Eukaryota</taxon>
        <taxon>Fungi</taxon>
        <taxon>Dikarya</taxon>
        <taxon>Basidiomycota</taxon>
        <taxon>Agaricomycotina</taxon>
        <taxon>Agaricomycetes</taxon>
        <taxon>Auriculariales</taxon>
        <taxon>Exidiaceae</taxon>
        <taxon>Exidia</taxon>
    </lineage>
</organism>
<dbReference type="PANTHER" id="PTHR34883:SF15">
    <property type="entry name" value="EXTRACELLULAR SERINE-RICH PROTEIN"/>
    <property type="match status" value="1"/>
</dbReference>
<evidence type="ECO:0000313" key="2">
    <source>
        <dbReference type="EMBL" id="KZV85603.1"/>
    </source>
</evidence>
<evidence type="ECO:0008006" key="4">
    <source>
        <dbReference type="Google" id="ProtNLM"/>
    </source>
</evidence>
<keyword evidence="1" id="KW-0472">Membrane</keyword>
<dbReference type="EMBL" id="KV426182">
    <property type="protein sequence ID" value="KZV85603.1"/>
    <property type="molecule type" value="Genomic_DNA"/>
</dbReference>
<dbReference type="PANTHER" id="PTHR34883">
    <property type="entry name" value="SERINE-RICH PROTEIN, PUTATIVE-RELATED-RELATED"/>
    <property type="match status" value="1"/>
</dbReference>
<gene>
    <name evidence="2" type="ORF">EXIGLDRAFT_775389</name>
</gene>
<accession>A0A165DXM6</accession>
<keyword evidence="3" id="KW-1185">Reference proteome</keyword>
<protein>
    <recommendedName>
        <fullName evidence="4">Cupredoxin</fullName>
    </recommendedName>
</protein>
<evidence type="ECO:0000256" key="1">
    <source>
        <dbReference type="SAM" id="Phobius"/>
    </source>
</evidence>
<feature type="transmembrane region" description="Helical" evidence="1">
    <location>
        <begin position="156"/>
        <end position="177"/>
    </location>
</feature>
<dbReference type="SUPFAM" id="SSF49503">
    <property type="entry name" value="Cupredoxins"/>
    <property type="match status" value="1"/>
</dbReference>
<sequence>MTLPRADTWPVVDVQIGTQESYNLHANTGDIVTFHFPANASADHSIVQSQFESPCTFLDEGFSSGRHPDPSSVFRIQLLNDHPVYFGCIAHCHEGEVGIINAAPDAPLEAFVTQAKSSTPDFSHVPDDATAYGGGVYGAVVAPPPDAPSEKNTPSWLIAVIVLGVVAAIVTFTYVMYRVWLRMRMKDLAEWRAMRSVQRDDDRTMVNSARSYAARESAM</sequence>
<dbReference type="InParanoid" id="A0A165DXM6"/>
<dbReference type="STRING" id="1314781.A0A165DXM6"/>
<dbReference type="InterPro" id="IPR008972">
    <property type="entry name" value="Cupredoxin"/>
</dbReference>
<dbReference type="InterPro" id="IPR052953">
    <property type="entry name" value="Ser-rich/MCO-related"/>
</dbReference>
<reference evidence="2 3" key="1">
    <citation type="journal article" date="2016" name="Mol. Biol. Evol.">
        <title>Comparative Genomics of Early-Diverging Mushroom-Forming Fungi Provides Insights into the Origins of Lignocellulose Decay Capabilities.</title>
        <authorList>
            <person name="Nagy L.G."/>
            <person name="Riley R."/>
            <person name="Tritt A."/>
            <person name="Adam C."/>
            <person name="Daum C."/>
            <person name="Floudas D."/>
            <person name="Sun H."/>
            <person name="Yadav J.S."/>
            <person name="Pangilinan J."/>
            <person name="Larsson K.H."/>
            <person name="Matsuura K."/>
            <person name="Barry K."/>
            <person name="Labutti K."/>
            <person name="Kuo R."/>
            <person name="Ohm R.A."/>
            <person name="Bhattacharya S.S."/>
            <person name="Shirouzu T."/>
            <person name="Yoshinaga Y."/>
            <person name="Martin F.M."/>
            <person name="Grigoriev I.V."/>
            <person name="Hibbett D.S."/>
        </authorList>
    </citation>
    <scope>NUCLEOTIDE SEQUENCE [LARGE SCALE GENOMIC DNA]</scope>
    <source>
        <strain evidence="2 3">HHB12029</strain>
    </source>
</reference>